<dbReference type="PANTHER" id="PTHR31001:SF82">
    <property type="entry name" value="ZN(II)2CYS6 TRANSCRIPTION FACTOR (EUROFUNG)"/>
    <property type="match status" value="1"/>
</dbReference>
<dbReference type="GO" id="GO:0005634">
    <property type="term" value="C:nucleus"/>
    <property type="evidence" value="ECO:0007669"/>
    <property type="project" value="UniProtKB-SubCell"/>
</dbReference>
<dbReference type="Proteomes" id="UP000190312">
    <property type="component" value="Unassembled WGS sequence"/>
</dbReference>
<dbReference type="eggNOG" id="ENOG502SH47">
    <property type="taxonomic scope" value="Eukaryota"/>
</dbReference>
<feature type="region of interest" description="Disordered" evidence="5">
    <location>
        <begin position="630"/>
        <end position="678"/>
    </location>
</feature>
<feature type="domain" description="Xylanolytic transcriptional activator regulatory" evidence="6">
    <location>
        <begin position="314"/>
        <end position="388"/>
    </location>
</feature>
<evidence type="ECO:0000313" key="8">
    <source>
        <dbReference type="Proteomes" id="UP000190312"/>
    </source>
</evidence>
<dbReference type="Pfam" id="PF04082">
    <property type="entry name" value="Fungal_trans"/>
    <property type="match status" value="1"/>
</dbReference>
<gene>
    <name evidence="7" type="ORF">OAory_01076750</name>
</gene>
<keyword evidence="4" id="KW-0539">Nucleus</keyword>
<evidence type="ECO:0000313" key="7">
    <source>
        <dbReference type="EMBL" id="OOO11205.1"/>
    </source>
</evidence>
<dbReference type="PANTHER" id="PTHR31001">
    <property type="entry name" value="UNCHARACTERIZED TRANSCRIPTIONAL REGULATORY PROTEIN"/>
    <property type="match status" value="1"/>
</dbReference>
<evidence type="ECO:0000256" key="1">
    <source>
        <dbReference type="ARBA" id="ARBA00004123"/>
    </source>
</evidence>
<evidence type="ECO:0000259" key="6">
    <source>
        <dbReference type="SMART" id="SM00906"/>
    </source>
</evidence>
<accession>A0A1S9DQ49</accession>
<evidence type="ECO:0000256" key="5">
    <source>
        <dbReference type="SAM" id="MobiDB-lite"/>
    </source>
</evidence>
<keyword evidence="3" id="KW-0804">Transcription</keyword>
<evidence type="ECO:0000256" key="4">
    <source>
        <dbReference type="ARBA" id="ARBA00023242"/>
    </source>
</evidence>
<name>A0A1S9DQ49_ASPOZ</name>
<dbReference type="GO" id="GO:0008270">
    <property type="term" value="F:zinc ion binding"/>
    <property type="evidence" value="ECO:0007669"/>
    <property type="project" value="InterPro"/>
</dbReference>
<dbReference type="AlphaFoldDB" id="A0A1S9DQ49"/>
<dbReference type="OrthoDB" id="6612291at2759"/>
<keyword evidence="2" id="KW-0805">Transcription regulation</keyword>
<dbReference type="GO" id="GO:0006351">
    <property type="term" value="P:DNA-templated transcription"/>
    <property type="evidence" value="ECO:0007669"/>
    <property type="project" value="InterPro"/>
</dbReference>
<dbReference type="InterPro" id="IPR050613">
    <property type="entry name" value="Sec_Metabolite_Reg"/>
</dbReference>
<evidence type="ECO:0000256" key="2">
    <source>
        <dbReference type="ARBA" id="ARBA00023015"/>
    </source>
</evidence>
<dbReference type="VEuPathDB" id="FungiDB:AO090012000464"/>
<dbReference type="InterPro" id="IPR007219">
    <property type="entry name" value="XnlR_reg_dom"/>
</dbReference>
<proteinExistence type="predicted"/>
<dbReference type="SMART" id="SM00906">
    <property type="entry name" value="Fungal_trans"/>
    <property type="match status" value="1"/>
</dbReference>
<organism evidence="7 8">
    <name type="scientific">Aspergillus oryzae</name>
    <name type="common">Yellow koji mold</name>
    <dbReference type="NCBI Taxonomy" id="5062"/>
    <lineage>
        <taxon>Eukaryota</taxon>
        <taxon>Fungi</taxon>
        <taxon>Dikarya</taxon>
        <taxon>Ascomycota</taxon>
        <taxon>Pezizomycotina</taxon>
        <taxon>Eurotiomycetes</taxon>
        <taxon>Eurotiomycetidae</taxon>
        <taxon>Eurotiales</taxon>
        <taxon>Aspergillaceae</taxon>
        <taxon>Aspergillus</taxon>
        <taxon>Aspergillus subgen. Circumdati</taxon>
    </lineage>
</organism>
<dbReference type="EMBL" id="MKZY01000003">
    <property type="protein sequence ID" value="OOO11205.1"/>
    <property type="molecule type" value="Genomic_DNA"/>
</dbReference>
<dbReference type="GO" id="GO:0003677">
    <property type="term" value="F:DNA binding"/>
    <property type="evidence" value="ECO:0007669"/>
    <property type="project" value="InterPro"/>
</dbReference>
<comment type="caution">
    <text evidence="7">The sequence shown here is derived from an EMBL/GenBank/DDBJ whole genome shotgun (WGS) entry which is preliminary data.</text>
</comment>
<reference evidence="7 8" key="1">
    <citation type="submission" date="2016-10" db="EMBL/GenBank/DDBJ databases">
        <title>Genome sequencing of Aspergillus oryzae BCC7051.</title>
        <authorList>
            <person name="Thammarongtham C."/>
            <person name="Vorapreeda T."/>
            <person name="Nookaew I."/>
            <person name="Srisuk T."/>
            <person name="Land M."/>
            <person name="Jeennor S."/>
            <person name="Laoteng K."/>
        </authorList>
    </citation>
    <scope>NUCLEOTIDE SEQUENCE [LARGE SCALE GENOMIC DNA]</scope>
    <source>
        <strain evidence="7 8">BCC7051</strain>
    </source>
</reference>
<sequence length="734" mass="81785">MENPLPANPAARTKSGVIIVSPSVLVNITVKAASSEAVNTHSSSPSTPEQDDPDAWLLRARPASTPISTFSNTEEPGSQLDDGFNLLVTARSLPTGYLGPTSFVAALEEDHELVSSPSERQSQDDAGTAFPSDLPLYWVQRTAEILRSLEGFRTITQLVCEYYRLSKAAVIPSLVLNALPSIQAMVDEAQLHKGPPEQVARVLRNTKQVLHVPSTMTGRHFHELFTGPNLRLEILGLFYAIAGRLSVFGLAHDKFPRQNGMAARERFSRKMLAASDAVLQICKLIAPVNDLTIWMLYEILLLSKVAHGDASSAKWRRLGDLSTHIFELGLHRDSQQSSSLPLFLVESRRRLFAATYQLDKSIATFLGRPPRISLRHSDCRLPLDLDDRSLEADQSEIELALQDLDSDGWNTQGSLHRSTFSRQRFLVATFREEILEVSLETQNHRTAEKLRDISMRCHQTWDSMPKQLHYSPDSRDENMSNTVCMMLIVSYLAYLYNDFLIQRLLVQQDPEAYSALLNVSSTILSTVLDFCAMREDMVDLRPDFMWTNLLYGFPSAAVLIKALQKQARTGKPIPYQGSRSVLIRHLSVFISHLESMSRPGVVNQELFHRASKIFSSIIDEVLEPRVANENQTLIPKHNNNPQTPLPLQPPRYQIPLASPPRNHQTPASPPPTLQMPSSALHDTANAQITKGLVGPERAFLHGAFEFLLEALNEPVDFEVDAGVDEGVEVAGGVF</sequence>
<protein>
    <recommendedName>
        <fullName evidence="6">Xylanolytic transcriptional activator regulatory domain-containing protein</fullName>
    </recommendedName>
</protein>
<comment type="subcellular location">
    <subcellularLocation>
        <location evidence="1">Nucleus</location>
    </subcellularLocation>
</comment>
<evidence type="ECO:0000256" key="3">
    <source>
        <dbReference type="ARBA" id="ARBA00023163"/>
    </source>
</evidence>
<dbReference type="CDD" id="cd12148">
    <property type="entry name" value="fungal_TF_MHR"/>
    <property type="match status" value="1"/>
</dbReference>